<feature type="domain" description="B12-binding" evidence="6">
    <location>
        <begin position="1"/>
        <end position="185"/>
    </location>
</feature>
<keyword evidence="2" id="KW-0949">S-adenosyl-L-methionine</keyword>
<dbReference type="Pfam" id="PF04055">
    <property type="entry name" value="Radical_SAM"/>
    <property type="match status" value="1"/>
</dbReference>
<organism evidence="8 9">
    <name type="scientific">Methylophaga lonarensis MPL</name>
    <dbReference type="NCBI Taxonomy" id="1286106"/>
    <lineage>
        <taxon>Bacteria</taxon>
        <taxon>Pseudomonadati</taxon>
        <taxon>Pseudomonadota</taxon>
        <taxon>Gammaproteobacteria</taxon>
        <taxon>Thiotrichales</taxon>
        <taxon>Piscirickettsiaceae</taxon>
        <taxon>Methylophaga</taxon>
    </lineage>
</organism>
<dbReference type="eggNOG" id="COG1032">
    <property type="taxonomic scope" value="Bacteria"/>
</dbReference>
<dbReference type="InterPro" id="IPR023404">
    <property type="entry name" value="rSAM_horseshoe"/>
</dbReference>
<dbReference type="PANTHER" id="PTHR43409">
    <property type="entry name" value="ANAEROBIC MAGNESIUM-PROTOPORPHYRIN IX MONOMETHYL ESTER CYCLASE-RELATED"/>
    <property type="match status" value="1"/>
</dbReference>
<dbReference type="OrthoDB" id="9801424at2"/>
<dbReference type="GO" id="GO:0031419">
    <property type="term" value="F:cobalamin binding"/>
    <property type="evidence" value="ECO:0007669"/>
    <property type="project" value="InterPro"/>
</dbReference>
<evidence type="ECO:0000259" key="6">
    <source>
        <dbReference type="PROSITE" id="PS51332"/>
    </source>
</evidence>
<evidence type="ECO:0000313" key="8">
    <source>
        <dbReference type="EMBL" id="EMR11978.1"/>
    </source>
</evidence>
<protein>
    <submittedName>
        <fullName evidence="8">Radical SAM domain-containing protein</fullName>
    </submittedName>
</protein>
<dbReference type="PATRIC" id="fig|1286106.3.peg.2514"/>
<keyword evidence="3" id="KW-0479">Metal-binding</keyword>
<name>M7NT70_9GAMM</name>
<dbReference type="InterPro" id="IPR006638">
    <property type="entry name" value="Elp3/MiaA/NifB-like_rSAM"/>
</dbReference>
<dbReference type="PROSITE" id="PS51332">
    <property type="entry name" value="B12_BINDING"/>
    <property type="match status" value="1"/>
</dbReference>
<dbReference type="EMBL" id="APHR01000078">
    <property type="protein sequence ID" value="EMR11978.1"/>
    <property type="molecule type" value="Genomic_DNA"/>
</dbReference>
<accession>M7NT70</accession>
<evidence type="ECO:0000256" key="5">
    <source>
        <dbReference type="ARBA" id="ARBA00023014"/>
    </source>
</evidence>
<dbReference type="SFLD" id="SFLDG01123">
    <property type="entry name" value="methyltransferase_(Class_B)"/>
    <property type="match status" value="1"/>
</dbReference>
<comment type="cofactor">
    <cofactor evidence="1">
        <name>[4Fe-4S] cluster</name>
        <dbReference type="ChEBI" id="CHEBI:49883"/>
    </cofactor>
</comment>
<dbReference type="Gene3D" id="3.40.50.280">
    <property type="entry name" value="Cobalamin-binding domain"/>
    <property type="match status" value="1"/>
</dbReference>
<dbReference type="PROSITE" id="PS51918">
    <property type="entry name" value="RADICAL_SAM"/>
    <property type="match status" value="1"/>
</dbReference>
<sequence length="491" mass="55566">MRVLIVDLNNFSRYPTLSVGYLTSVLRQHGHDVEVLSPLARGVSGYPRLTRARRRELFVNYLKFWTAVSRNRFIRASRRKLQGWHQPGNDDDQQVITDYFKEMLSKSPDIVLISAYTMYFDITTALAKAAKQRDIPVMVGGSAFVYPEIARKWQSIPGVSAVFAGEPENNLPELIEAIISQSARDKFQGLLHQDSTNYQPAAPLYPLDQLPFPDFSDFPWQAYPNRVIPIMTGRGCEWDICSFCSDVVSASGRHFRSRSLQNVIDEMRFQHSQFNSELFVFLDLKLNSDLSLWRGLIAEIPKSFPKAQWTASLHVDTRADNGLSRQDLQQAAKAGLSRITCGFESGSPDILKKMAKGIKLDRLSAFLQDAHHAGISVRLTAIIGYPGETASDIALTTAFVNAHRDYIERIMLNRFTLMPGTPVADMLTNTPEQHPEFTVRDLNTHSATIDHHNQAMNNSRYQFEVFRLMAAVHKVNRKPLKASAREFEGVM</sequence>
<proteinExistence type="predicted"/>
<dbReference type="GO" id="GO:0051539">
    <property type="term" value="F:4 iron, 4 sulfur cluster binding"/>
    <property type="evidence" value="ECO:0007669"/>
    <property type="project" value="UniProtKB-KW"/>
</dbReference>
<evidence type="ECO:0000256" key="2">
    <source>
        <dbReference type="ARBA" id="ARBA00022691"/>
    </source>
</evidence>
<dbReference type="Proteomes" id="UP000012019">
    <property type="component" value="Unassembled WGS sequence"/>
</dbReference>
<feature type="domain" description="Radical SAM core" evidence="7">
    <location>
        <begin position="220"/>
        <end position="458"/>
    </location>
</feature>
<dbReference type="InterPro" id="IPR034466">
    <property type="entry name" value="Methyltransferase_Class_B"/>
</dbReference>
<keyword evidence="4" id="KW-0408">Iron</keyword>
<dbReference type="SUPFAM" id="SSF102114">
    <property type="entry name" value="Radical SAM enzymes"/>
    <property type="match status" value="1"/>
</dbReference>
<evidence type="ECO:0000256" key="1">
    <source>
        <dbReference type="ARBA" id="ARBA00001966"/>
    </source>
</evidence>
<reference evidence="8 9" key="1">
    <citation type="journal article" date="2013" name="Genome Announc.">
        <title>Draft Genome Sequence of Methylophaga lonarensis MPLT, a Haloalkaliphilic (Non-Methane-Utilizing) Methylotroph.</title>
        <authorList>
            <person name="Shetty S.A."/>
            <person name="Marathe N.P."/>
            <person name="Munot H."/>
            <person name="Antony C.P."/>
            <person name="Dhotre D.P."/>
            <person name="Murrell J.C."/>
            <person name="Shouche Y.S."/>
        </authorList>
    </citation>
    <scope>NUCLEOTIDE SEQUENCE [LARGE SCALE GENOMIC DNA]</scope>
    <source>
        <strain evidence="8 9">MPL</strain>
    </source>
</reference>
<keyword evidence="9" id="KW-1185">Reference proteome</keyword>
<dbReference type="InterPro" id="IPR058240">
    <property type="entry name" value="rSAM_sf"/>
</dbReference>
<dbReference type="SFLD" id="SFLDS00029">
    <property type="entry name" value="Radical_SAM"/>
    <property type="match status" value="1"/>
</dbReference>
<keyword evidence="5" id="KW-0411">Iron-sulfur</keyword>
<dbReference type="RefSeq" id="WP_009727458.1">
    <property type="nucleotide sequence ID" value="NZ_APHR01000078.1"/>
</dbReference>
<dbReference type="InterPro" id="IPR006158">
    <property type="entry name" value="Cobalamin-bd"/>
</dbReference>
<evidence type="ECO:0000313" key="9">
    <source>
        <dbReference type="Proteomes" id="UP000012019"/>
    </source>
</evidence>
<dbReference type="SFLD" id="SFLDG01082">
    <property type="entry name" value="B12-binding_domain_containing"/>
    <property type="match status" value="1"/>
</dbReference>
<comment type="caution">
    <text evidence="8">The sequence shown here is derived from an EMBL/GenBank/DDBJ whole genome shotgun (WGS) entry which is preliminary data.</text>
</comment>
<evidence type="ECO:0000256" key="3">
    <source>
        <dbReference type="ARBA" id="ARBA00022723"/>
    </source>
</evidence>
<dbReference type="SMART" id="SM00729">
    <property type="entry name" value="Elp3"/>
    <property type="match status" value="1"/>
</dbReference>
<gene>
    <name evidence="8" type="ORF">MPL1_12588</name>
</gene>
<dbReference type="InterPro" id="IPR007197">
    <property type="entry name" value="rSAM"/>
</dbReference>
<dbReference type="InterPro" id="IPR051198">
    <property type="entry name" value="BchE-like"/>
</dbReference>
<dbReference type="GO" id="GO:0003824">
    <property type="term" value="F:catalytic activity"/>
    <property type="evidence" value="ECO:0007669"/>
    <property type="project" value="InterPro"/>
</dbReference>
<evidence type="ECO:0000256" key="4">
    <source>
        <dbReference type="ARBA" id="ARBA00023004"/>
    </source>
</evidence>
<dbReference type="AlphaFoldDB" id="M7NT70"/>
<dbReference type="Gene3D" id="3.80.30.20">
    <property type="entry name" value="tm_1862 like domain"/>
    <property type="match status" value="1"/>
</dbReference>
<dbReference type="GO" id="GO:0046872">
    <property type="term" value="F:metal ion binding"/>
    <property type="evidence" value="ECO:0007669"/>
    <property type="project" value="UniProtKB-KW"/>
</dbReference>
<evidence type="ECO:0000259" key="7">
    <source>
        <dbReference type="PROSITE" id="PS51918"/>
    </source>
</evidence>
<dbReference type="CDD" id="cd01335">
    <property type="entry name" value="Radical_SAM"/>
    <property type="match status" value="1"/>
</dbReference>